<sequence>MDGLLVDTEPLWFETEIEVMGRLGAPWTHEDQKQLLGGSMPRTVSYLLGKATKPAPAETVARWMTDGMLERAAAGRVTVMPGVRELLAEVAASGLPYALVTSSERPLAEAVLASTGISFPVTVTGDDVPVTKPDPAPYLLAAKLLDVDPARCVALEDSPNGAASATAAGCRVVAVPSFGEMPEAPGRLIVGSLRDVSLGTLRDLAQDAQSW</sequence>
<protein>
    <submittedName>
        <fullName evidence="1">HAD family phosphatase</fullName>
    </submittedName>
</protein>
<dbReference type="OrthoDB" id="9800058at2"/>
<dbReference type="SUPFAM" id="SSF56784">
    <property type="entry name" value="HAD-like"/>
    <property type="match status" value="1"/>
</dbReference>
<dbReference type="PANTHER" id="PTHR18901:SF38">
    <property type="entry name" value="PSEUDOURIDINE-5'-PHOSPHATASE"/>
    <property type="match status" value="1"/>
</dbReference>
<gene>
    <name evidence="1" type="ORF">EAS64_35395</name>
</gene>
<dbReference type="AlphaFoldDB" id="A0A6P2BR35"/>
<dbReference type="Gene3D" id="3.40.50.1000">
    <property type="entry name" value="HAD superfamily/HAD-like"/>
    <property type="match status" value="1"/>
</dbReference>
<dbReference type="CDD" id="cd07505">
    <property type="entry name" value="HAD_BPGM-like"/>
    <property type="match status" value="1"/>
</dbReference>
<reference evidence="1 2" key="1">
    <citation type="submission" date="2018-11" db="EMBL/GenBank/DDBJ databases">
        <title>Trebonia kvetii gen.nov., sp.nov., a novel acidophilic actinobacterium, and proposal of the new actinobacterial family Treboniaceae fam. nov.</title>
        <authorList>
            <person name="Rapoport D."/>
            <person name="Sagova-Mareckova M."/>
            <person name="Sedlacek I."/>
            <person name="Provaznik J."/>
            <person name="Kralova S."/>
            <person name="Pavlinic D."/>
            <person name="Benes V."/>
            <person name="Kopecky J."/>
        </authorList>
    </citation>
    <scope>NUCLEOTIDE SEQUENCE [LARGE SCALE GENOMIC DNA]</scope>
    <source>
        <strain evidence="1 2">15Tr583</strain>
    </source>
</reference>
<evidence type="ECO:0000313" key="1">
    <source>
        <dbReference type="EMBL" id="TVZ00911.1"/>
    </source>
</evidence>
<dbReference type="InterPro" id="IPR006439">
    <property type="entry name" value="HAD-SF_hydro_IA"/>
</dbReference>
<dbReference type="InterPro" id="IPR036412">
    <property type="entry name" value="HAD-like_sf"/>
</dbReference>
<evidence type="ECO:0000313" key="2">
    <source>
        <dbReference type="Proteomes" id="UP000460272"/>
    </source>
</evidence>
<proteinExistence type="predicted"/>
<dbReference type="InterPro" id="IPR023214">
    <property type="entry name" value="HAD_sf"/>
</dbReference>
<dbReference type="Gene3D" id="1.10.150.240">
    <property type="entry name" value="Putative phosphatase, domain 2"/>
    <property type="match status" value="1"/>
</dbReference>
<keyword evidence="2" id="KW-1185">Reference proteome</keyword>
<dbReference type="Pfam" id="PF13419">
    <property type="entry name" value="HAD_2"/>
    <property type="match status" value="1"/>
</dbReference>
<comment type="caution">
    <text evidence="1">The sequence shown here is derived from an EMBL/GenBank/DDBJ whole genome shotgun (WGS) entry which is preliminary data.</text>
</comment>
<dbReference type="PANTHER" id="PTHR18901">
    <property type="entry name" value="2-DEOXYGLUCOSE-6-PHOSPHATE PHOSPHATASE 2"/>
    <property type="match status" value="1"/>
</dbReference>
<name>A0A6P2BR35_9ACTN</name>
<accession>A0A6P2BR35</accession>
<dbReference type="InterPro" id="IPR041492">
    <property type="entry name" value="HAD_2"/>
</dbReference>
<dbReference type="EMBL" id="RPFW01000008">
    <property type="protein sequence ID" value="TVZ00911.1"/>
    <property type="molecule type" value="Genomic_DNA"/>
</dbReference>
<organism evidence="1 2">
    <name type="scientific">Trebonia kvetii</name>
    <dbReference type="NCBI Taxonomy" id="2480626"/>
    <lineage>
        <taxon>Bacteria</taxon>
        <taxon>Bacillati</taxon>
        <taxon>Actinomycetota</taxon>
        <taxon>Actinomycetes</taxon>
        <taxon>Streptosporangiales</taxon>
        <taxon>Treboniaceae</taxon>
        <taxon>Trebonia</taxon>
    </lineage>
</organism>
<dbReference type="NCBIfam" id="TIGR01509">
    <property type="entry name" value="HAD-SF-IA-v3"/>
    <property type="match status" value="1"/>
</dbReference>
<dbReference type="Proteomes" id="UP000460272">
    <property type="component" value="Unassembled WGS sequence"/>
</dbReference>
<dbReference type="InterPro" id="IPR023198">
    <property type="entry name" value="PGP-like_dom2"/>
</dbReference>